<dbReference type="AlphaFoldDB" id="A0A517ZWM6"/>
<comment type="catalytic activity">
    <reaction evidence="8">
        <text>ATP + H2O = ADP + phosphate + H(+)</text>
        <dbReference type="Rhea" id="RHEA:13065"/>
        <dbReference type="ChEBI" id="CHEBI:15377"/>
        <dbReference type="ChEBI" id="CHEBI:15378"/>
        <dbReference type="ChEBI" id="CHEBI:30616"/>
        <dbReference type="ChEBI" id="CHEBI:43474"/>
        <dbReference type="ChEBI" id="CHEBI:456216"/>
        <dbReference type="EC" id="5.6.2.4"/>
    </reaction>
</comment>
<dbReference type="Gene3D" id="3.40.50.300">
    <property type="entry name" value="P-loop containing nucleotide triphosphate hydrolases"/>
    <property type="match status" value="2"/>
</dbReference>
<dbReference type="RefSeq" id="WP_145379425.1">
    <property type="nucleotide sequence ID" value="NZ_CP036276.1"/>
</dbReference>
<dbReference type="InterPro" id="IPR027417">
    <property type="entry name" value="P-loop_NTPase"/>
</dbReference>
<dbReference type="PANTHER" id="PTHR11070:SF45">
    <property type="entry name" value="DNA 3'-5' HELICASE"/>
    <property type="match status" value="1"/>
</dbReference>
<evidence type="ECO:0000256" key="6">
    <source>
        <dbReference type="ARBA" id="ARBA00034617"/>
    </source>
</evidence>
<dbReference type="GO" id="GO:0000725">
    <property type="term" value="P:recombinational repair"/>
    <property type="evidence" value="ECO:0007669"/>
    <property type="project" value="TreeGrafter"/>
</dbReference>
<evidence type="ECO:0000256" key="4">
    <source>
        <dbReference type="ARBA" id="ARBA00022840"/>
    </source>
</evidence>
<evidence type="ECO:0000256" key="9">
    <source>
        <dbReference type="PROSITE-ProRule" id="PRU00560"/>
    </source>
</evidence>
<dbReference type="EC" id="5.6.2.4" evidence="7"/>
<dbReference type="InterPro" id="IPR014016">
    <property type="entry name" value="UvrD-like_ATP-bd"/>
</dbReference>
<dbReference type="EMBL" id="CP036276">
    <property type="protein sequence ID" value="QDU46858.1"/>
    <property type="molecule type" value="Genomic_DNA"/>
</dbReference>
<comment type="catalytic activity">
    <reaction evidence="6">
        <text>Couples ATP hydrolysis with the unwinding of duplex DNA by translocating in the 3'-5' direction.</text>
        <dbReference type="EC" id="5.6.2.4"/>
    </reaction>
</comment>
<dbReference type="SUPFAM" id="SSF52540">
    <property type="entry name" value="P-loop containing nucleoside triphosphate hydrolases"/>
    <property type="match status" value="1"/>
</dbReference>
<dbReference type="Pfam" id="PF00580">
    <property type="entry name" value="UvrD-helicase"/>
    <property type="match status" value="1"/>
</dbReference>
<evidence type="ECO:0000259" key="10">
    <source>
        <dbReference type="PROSITE" id="PS51198"/>
    </source>
</evidence>
<evidence type="ECO:0000313" key="11">
    <source>
        <dbReference type="EMBL" id="QDU46858.1"/>
    </source>
</evidence>
<proteinExistence type="predicted"/>
<evidence type="ECO:0000256" key="1">
    <source>
        <dbReference type="ARBA" id="ARBA00022741"/>
    </source>
</evidence>
<keyword evidence="1 9" id="KW-0547">Nucleotide-binding</keyword>
<evidence type="ECO:0000256" key="2">
    <source>
        <dbReference type="ARBA" id="ARBA00022801"/>
    </source>
</evidence>
<name>A0A517ZWM6_9PLAN</name>
<evidence type="ECO:0000256" key="8">
    <source>
        <dbReference type="ARBA" id="ARBA00048988"/>
    </source>
</evidence>
<evidence type="ECO:0000256" key="3">
    <source>
        <dbReference type="ARBA" id="ARBA00022806"/>
    </source>
</evidence>
<keyword evidence="4 9" id="KW-0067">ATP-binding</keyword>
<dbReference type="CDD" id="cd18807">
    <property type="entry name" value="SF1_C_UvrD"/>
    <property type="match status" value="1"/>
</dbReference>
<evidence type="ECO:0000313" key="12">
    <source>
        <dbReference type="Proteomes" id="UP000319383"/>
    </source>
</evidence>
<dbReference type="InterPro" id="IPR035093">
    <property type="entry name" value="RelE/ParE_toxin_dom_sf"/>
</dbReference>
<dbReference type="GO" id="GO:0005524">
    <property type="term" value="F:ATP binding"/>
    <property type="evidence" value="ECO:0007669"/>
    <property type="project" value="UniProtKB-UniRule"/>
</dbReference>
<evidence type="ECO:0000256" key="7">
    <source>
        <dbReference type="ARBA" id="ARBA00034808"/>
    </source>
</evidence>
<protein>
    <recommendedName>
        <fullName evidence="7">DNA 3'-5' helicase</fullName>
        <ecNumber evidence="7">5.6.2.4</ecNumber>
    </recommendedName>
</protein>
<keyword evidence="2 9" id="KW-0378">Hydrolase</keyword>
<gene>
    <name evidence="11" type="primary">yjcD</name>
    <name evidence="11" type="ORF">Mal52_53810</name>
</gene>
<dbReference type="GO" id="GO:0016887">
    <property type="term" value="F:ATP hydrolysis activity"/>
    <property type="evidence" value="ECO:0007669"/>
    <property type="project" value="RHEA"/>
</dbReference>
<keyword evidence="3 9" id="KW-0347">Helicase</keyword>
<dbReference type="Proteomes" id="UP000319383">
    <property type="component" value="Chromosome"/>
</dbReference>
<dbReference type="PANTHER" id="PTHR11070">
    <property type="entry name" value="UVRD / RECB / PCRA DNA HELICASE FAMILY MEMBER"/>
    <property type="match status" value="1"/>
</dbReference>
<keyword evidence="5" id="KW-0413">Isomerase</keyword>
<sequence>MSAVSISKTFSASTKKLSTPDRGRVLDFLTKFMEDPGSPGLNFETIQGAKDSSMKSARITQDLRTILHQSDGMLTLLYAGHHEDAYRWAEHRRIENHPVTGTLQIVETTEGVQEAIKASQPYYEAPKIFADYDDEYLLSLGVPEDWLTITRQIQNDDQLLTVCQKLPEEVAESLLTLSTGELVTPPKPVSPTTPVEQNPDNLRRFWVVQDAAELASILDRPIEDWVRFLHPSQRLLVSKDYNGPAKVSGAAGTGKTVVGMHRARRLAAEGKRVLLTSYVTTLCRNIEHNIHVLCAGAQQEFDASVESRITVSTVHKQALALAKASIPKIHPVDADKIEALIKRHHGHGGYLFDTGFLSHEWSGVIEPQGISTWDEYRDAVRTGRGKPLTIKQRKDCWKVFERVWSDLTAAHAYPWSGICRVAREALQDGTVESPFDAVIVDEVQDLQPQELQLLSALSATNPGDLMVLGDAGQRIYPGGFSLKKLGIDIRGRSHILRINYRTTEQIRRFADRMLAGASDDFNEGTEDRRSQSLLNGPLPTIKQFANQSEQEAFVLSQIQSLQTQGISPREIAIFARSGKYLKPLRSVFHDAGLDINDLSDNEDLSETGGINLGTMHRAKGLEFKAVFIVDCNHNVVPHSYTLGKLRDQGDYDAAYERERQLLYVAITRARDEVFVTSVGKPSEFLKQIDNSAGTSS</sequence>
<feature type="binding site" evidence="9">
    <location>
        <begin position="249"/>
        <end position="256"/>
    </location>
    <ligand>
        <name>ATP</name>
        <dbReference type="ChEBI" id="CHEBI:30616"/>
    </ligand>
</feature>
<feature type="domain" description="UvrD-like helicase ATP-binding" evidence="10">
    <location>
        <begin position="228"/>
        <end position="510"/>
    </location>
</feature>
<dbReference type="GO" id="GO:0043138">
    <property type="term" value="F:3'-5' DNA helicase activity"/>
    <property type="evidence" value="ECO:0007669"/>
    <property type="project" value="UniProtKB-EC"/>
</dbReference>
<dbReference type="PROSITE" id="PS51198">
    <property type="entry name" value="UVRD_HELICASE_ATP_BIND"/>
    <property type="match status" value="1"/>
</dbReference>
<evidence type="ECO:0000256" key="5">
    <source>
        <dbReference type="ARBA" id="ARBA00023235"/>
    </source>
</evidence>
<keyword evidence="12" id="KW-1185">Reference proteome</keyword>
<reference evidence="11 12" key="1">
    <citation type="submission" date="2019-02" db="EMBL/GenBank/DDBJ databases">
        <title>Deep-cultivation of Planctomycetes and their phenomic and genomic characterization uncovers novel biology.</title>
        <authorList>
            <person name="Wiegand S."/>
            <person name="Jogler M."/>
            <person name="Boedeker C."/>
            <person name="Pinto D."/>
            <person name="Vollmers J."/>
            <person name="Rivas-Marin E."/>
            <person name="Kohn T."/>
            <person name="Peeters S.H."/>
            <person name="Heuer A."/>
            <person name="Rast P."/>
            <person name="Oberbeckmann S."/>
            <person name="Bunk B."/>
            <person name="Jeske O."/>
            <person name="Meyerdierks A."/>
            <person name="Storesund J.E."/>
            <person name="Kallscheuer N."/>
            <person name="Luecker S."/>
            <person name="Lage O.M."/>
            <person name="Pohl T."/>
            <person name="Merkel B.J."/>
            <person name="Hornburger P."/>
            <person name="Mueller R.-W."/>
            <person name="Bruemmer F."/>
            <person name="Labrenz M."/>
            <person name="Spormann A.M."/>
            <person name="Op den Camp H."/>
            <person name="Overmann J."/>
            <person name="Amann R."/>
            <person name="Jetten M.S.M."/>
            <person name="Mascher T."/>
            <person name="Medema M.H."/>
            <person name="Devos D.P."/>
            <person name="Kaster A.-K."/>
            <person name="Ovreas L."/>
            <person name="Rohde M."/>
            <person name="Galperin M.Y."/>
            <person name="Jogler C."/>
        </authorList>
    </citation>
    <scope>NUCLEOTIDE SEQUENCE [LARGE SCALE GENOMIC DNA]</scope>
    <source>
        <strain evidence="11 12">Mal52</strain>
    </source>
</reference>
<dbReference type="Pfam" id="PF13361">
    <property type="entry name" value="UvrD_C"/>
    <property type="match status" value="2"/>
</dbReference>
<dbReference type="SUPFAM" id="SSF143011">
    <property type="entry name" value="RelE-like"/>
    <property type="match status" value="1"/>
</dbReference>
<dbReference type="InterPro" id="IPR000212">
    <property type="entry name" value="DNA_helicase_UvrD/REP"/>
</dbReference>
<organism evidence="11 12">
    <name type="scientific">Symmachiella dynata</name>
    <dbReference type="NCBI Taxonomy" id="2527995"/>
    <lineage>
        <taxon>Bacteria</taxon>
        <taxon>Pseudomonadati</taxon>
        <taxon>Planctomycetota</taxon>
        <taxon>Planctomycetia</taxon>
        <taxon>Planctomycetales</taxon>
        <taxon>Planctomycetaceae</taxon>
        <taxon>Symmachiella</taxon>
    </lineage>
</organism>
<dbReference type="KEGG" id="sdyn:Mal52_53810"/>
<dbReference type="GO" id="GO:0003677">
    <property type="term" value="F:DNA binding"/>
    <property type="evidence" value="ECO:0007669"/>
    <property type="project" value="InterPro"/>
</dbReference>
<dbReference type="GO" id="GO:0005829">
    <property type="term" value="C:cytosol"/>
    <property type="evidence" value="ECO:0007669"/>
    <property type="project" value="TreeGrafter"/>
</dbReference>
<accession>A0A517ZWM6</accession>
<dbReference type="InterPro" id="IPR014017">
    <property type="entry name" value="DNA_helicase_UvrD-like_C"/>
</dbReference>